<dbReference type="Gene3D" id="3.90.1580.10">
    <property type="entry name" value="paralog of FGE (formylglycine-generating enzyme)"/>
    <property type="match status" value="1"/>
</dbReference>
<dbReference type="InterPro" id="IPR016187">
    <property type="entry name" value="CTDL_fold"/>
</dbReference>
<evidence type="ECO:0000313" key="2">
    <source>
        <dbReference type="EMBL" id="OGC05513.1"/>
    </source>
</evidence>
<sequence length="265" mass="29039">MAIIGVRKGEALNGAWKLIRGRETLAGNSGRVRAGDDPSALQRLVALRGVNLAERIGVVFKRIEGGGFIYQGQRAEIETFEMAETPFTIGMMKELLALKGEEVRAIFKVHGYSVDEVIQKSLGRVAADVPDAERGNCPLVYVSKHESEAIARLLGGDLLTESQWERAASGTDGKMRPWGNDLDPTKAVYRDSGTRPVKSKPAGVSAEGLYDLIGNVWKWTKESVLRGGSWDFNFPVYLQADCRYNYLPGSRGPDVGFCLARTFKG</sequence>
<dbReference type="SUPFAM" id="SSF56436">
    <property type="entry name" value="C-type lectin-like"/>
    <property type="match status" value="1"/>
</dbReference>
<dbReference type="InterPro" id="IPR005532">
    <property type="entry name" value="SUMF_dom"/>
</dbReference>
<organism evidence="2 3">
    <name type="scientific">candidate division WOR-1 bacterium RIFCSPLOWO2_02_FULL_46_20</name>
    <dbReference type="NCBI Taxonomy" id="1802567"/>
    <lineage>
        <taxon>Bacteria</taxon>
        <taxon>Bacillati</taxon>
        <taxon>Saganbacteria</taxon>
    </lineage>
</organism>
<comment type="caution">
    <text evidence="2">The sequence shown here is derived from an EMBL/GenBank/DDBJ whole genome shotgun (WGS) entry which is preliminary data.</text>
</comment>
<evidence type="ECO:0000259" key="1">
    <source>
        <dbReference type="Pfam" id="PF03781"/>
    </source>
</evidence>
<accession>A0A1F4RDH6</accession>
<gene>
    <name evidence="2" type="ORF">A3H38_05995</name>
</gene>
<dbReference type="Proteomes" id="UP000176938">
    <property type="component" value="Unassembled WGS sequence"/>
</dbReference>
<dbReference type="InterPro" id="IPR042095">
    <property type="entry name" value="SUMF_sf"/>
</dbReference>
<reference evidence="2 3" key="1">
    <citation type="journal article" date="2016" name="Nat. Commun.">
        <title>Thousands of microbial genomes shed light on interconnected biogeochemical processes in an aquifer system.</title>
        <authorList>
            <person name="Anantharaman K."/>
            <person name="Brown C.T."/>
            <person name="Hug L.A."/>
            <person name="Sharon I."/>
            <person name="Castelle C.J."/>
            <person name="Probst A.J."/>
            <person name="Thomas B.C."/>
            <person name="Singh A."/>
            <person name="Wilkins M.J."/>
            <person name="Karaoz U."/>
            <person name="Brodie E.L."/>
            <person name="Williams K.H."/>
            <person name="Hubbard S.S."/>
            <person name="Banfield J.F."/>
        </authorList>
    </citation>
    <scope>NUCLEOTIDE SEQUENCE [LARGE SCALE GENOMIC DNA]</scope>
</reference>
<name>A0A1F4RDH6_UNCSA</name>
<proteinExistence type="predicted"/>
<protein>
    <recommendedName>
        <fullName evidence="1">Sulfatase-modifying factor enzyme-like domain-containing protein</fullName>
    </recommendedName>
</protein>
<dbReference type="GO" id="GO:0120147">
    <property type="term" value="F:formylglycine-generating oxidase activity"/>
    <property type="evidence" value="ECO:0007669"/>
    <property type="project" value="TreeGrafter"/>
</dbReference>
<dbReference type="InterPro" id="IPR051043">
    <property type="entry name" value="Sulfatase_Mod_Factor_Kinase"/>
</dbReference>
<dbReference type="PANTHER" id="PTHR23150">
    <property type="entry name" value="SULFATASE MODIFYING FACTOR 1, 2"/>
    <property type="match status" value="1"/>
</dbReference>
<evidence type="ECO:0000313" key="3">
    <source>
        <dbReference type="Proteomes" id="UP000176938"/>
    </source>
</evidence>
<dbReference type="PANTHER" id="PTHR23150:SF19">
    <property type="entry name" value="FORMYLGLYCINE-GENERATING ENZYME"/>
    <property type="match status" value="1"/>
</dbReference>
<dbReference type="EMBL" id="METP01000040">
    <property type="protein sequence ID" value="OGC05513.1"/>
    <property type="molecule type" value="Genomic_DNA"/>
</dbReference>
<dbReference type="Pfam" id="PF03781">
    <property type="entry name" value="FGE-sulfatase"/>
    <property type="match status" value="1"/>
</dbReference>
<feature type="domain" description="Sulfatase-modifying factor enzyme-like" evidence="1">
    <location>
        <begin position="75"/>
        <end position="261"/>
    </location>
</feature>
<dbReference type="AlphaFoldDB" id="A0A1F4RDH6"/>